<evidence type="ECO:0000256" key="4">
    <source>
        <dbReference type="ARBA" id="ARBA00022729"/>
    </source>
</evidence>
<evidence type="ECO:0000313" key="11">
    <source>
        <dbReference type="EMBL" id="OCH93516.1"/>
    </source>
</evidence>
<keyword evidence="6" id="KW-0326">Glycosidase</keyword>
<feature type="signal peptide" evidence="8">
    <location>
        <begin position="1"/>
        <end position="18"/>
    </location>
</feature>
<protein>
    <recommendedName>
        <fullName evidence="3">glucan endo-1,3-beta-D-glucosidase</fullName>
        <ecNumber evidence="3">3.2.1.39</ecNumber>
    </recommendedName>
</protein>
<evidence type="ECO:0000256" key="7">
    <source>
        <dbReference type="ARBA" id="ARBA00023316"/>
    </source>
</evidence>
<dbReference type="EMBL" id="KV722354">
    <property type="protein sequence ID" value="OCH93516.1"/>
    <property type="molecule type" value="Genomic_DNA"/>
</dbReference>
<organism evidence="11 12">
    <name type="scientific">Obba rivulosa</name>
    <dbReference type="NCBI Taxonomy" id="1052685"/>
    <lineage>
        <taxon>Eukaryota</taxon>
        <taxon>Fungi</taxon>
        <taxon>Dikarya</taxon>
        <taxon>Basidiomycota</taxon>
        <taxon>Agaricomycotina</taxon>
        <taxon>Agaricomycetes</taxon>
        <taxon>Polyporales</taxon>
        <taxon>Gelatoporiaceae</taxon>
        <taxon>Obba</taxon>
    </lineage>
</organism>
<evidence type="ECO:0000256" key="8">
    <source>
        <dbReference type="SAM" id="SignalP"/>
    </source>
</evidence>
<dbReference type="Proteomes" id="UP000250043">
    <property type="component" value="Unassembled WGS sequence"/>
</dbReference>
<dbReference type="GO" id="GO:0042973">
    <property type="term" value="F:glucan endo-1,3-beta-D-glucosidase activity"/>
    <property type="evidence" value="ECO:0007669"/>
    <property type="project" value="UniProtKB-EC"/>
</dbReference>
<sequence>MISLSLVAASTLFVGAHALTPNNLVSASTSGSLSALKYTNVGGTGSYMQVTNMLPGEWPSCTVNPSCIQTEKQISGNLAPFNEEMTMVFQGPMNIHNIAVYQPANSTAATWKQTSLFNAGQAPTNLVFMNNDGGGASGEWSICGGASQSYANGTWNGAAASPNAQIYNGFLDENSQMNIMTAETCQESACDGFSRGTANHGWGDSKMFVMTFDMPPSSTPSKTPAIWGLNAQVVRSAQYGCNCRGMGSPGGCGEIDILENLNAAGANPNQGVSEVYSFKGATGSGNNNYFARPLDSIVTYAVIFDEQTDQILIEQLSEWDYTQTAVTRSVIDAYLSSPAMIVSFNTNARRSERPRSFMGAHRRRHGH</sequence>
<evidence type="ECO:0000256" key="3">
    <source>
        <dbReference type="ARBA" id="ARBA00012780"/>
    </source>
</evidence>
<evidence type="ECO:0000256" key="6">
    <source>
        <dbReference type="ARBA" id="ARBA00023295"/>
    </source>
</evidence>
<dbReference type="Pfam" id="PF10290">
    <property type="entry name" value="YJL171C_Tos1_N"/>
    <property type="match status" value="1"/>
</dbReference>
<dbReference type="GO" id="GO:0009277">
    <property type="term" value="C:fungal-type cell wall"/>
    <property type="evidence" value="ECO:0007669"/>
    <property type="project" value="TreeGrafter"/>
</dbReference>
<comment type="similarity">
    <text evidence="2">Belongs to the PGA52 family.</text>
</comment>
<dbReference type="GO" id="GO:0071555">
    <property type="term" value="P:cell wall organization"/>
    <property type="evidence" value="ECO:0007669"/>
    <property type="project" value="UniProtKB-KW"/>
</dbReference>
<dbReference type="PANTHER" id="PTHR31737">
    <property type="entry name" value="PROTEIN TOS1"/>
    <property type="match status" value="1"/>
</dbReference>
<dbReference type="PANTHER" id="PTHR31737:SF2">
    <property type="entry name" value="PROTEIN TOS1"/>
    <property type="match status" value="1"/>
</dbReference>
<evidence type="ECO:0000313" key="12">
    <source>
        <dbReference type="Proteomes" id="UP000250043"/>
    </source>
</evidence>
<dbReference type="EC" id="3.2.1.39" evidence="3"/>
<reference evidence="11 12" key="1">
    <citation type="submission" date="2016-07" db="EMBL/GenBank/DDBJ databases">
        <title>Draft genome of the white-rot fungus Obba rivulosa 3A-2.</title>
        <authorList>
            <consortium name="DOE Joint Genome Institute"/>
            <person name="Miettinen O."/>
            <person name="Riley R."/>
            <person name="Acob R."/>
            <person name="Barry K."/>
            <person name="Cullen D."/>
            <person name="De Vries R."/>
            <person name="Hainaut M."/>
            <person name="Hatakka A."/>
            <person name="Henrissat B."/>
            <person name="Hilden K."/>
            <person name="Kuo R."/>
            <person name="Labutti K."/>
            <person name="Lipzen A."/>
            <person name="Makela M.R."/>
            <person name="Sandor L."/>
            <person name="Spatafora J.W."/>
            <person name="Grigoriev I.V."/>
            <person name="Hibbett D.S."/>
        </authorList>
    </citation>
    <scope>NUCLEOTIDE SEQUENCE [LARGE SCALE GENOMIC DNA]</scope>
    <source>
        <strain evidence="11 12">3A-2</strain>
    </source>
</reference>
<keyword evidence="5" id="KW-0378">Hydrolase</keyword>
<dbReference type="Pfam" id="PF10287">
    <property type="entry name" value="YJL171C_Tos1_C"/>
    <property type="match status" value="1"/>
</dbReference>
<accession>A0A8E2J2V8</accession>
<keyword evidence="4 8" id="KW-0732">Signal</keyword>
<feature type="chain" id="PRO_5034228531" description="glucan endo-1,3-beta-D-glucosidase" evidence="8">
    <location>
        <begin position="19"/>
        <end position="367"/>
    </location>
</feature>
<evidence type="ECO:0000256" key="5">
    <source>
        <dbReference type="ARBA" id="ARBA00022801"/>
    </source>
</evidence>
<keyword evidence="12" id="KW-1185">Reference proteome</keyword>
<comment type="catalytic activity">
    <reaction evidence="1">
        <text>Hydrolysis of (1-&gt;3)-beta-D-glucosidic linkages in (1-&gt;3)-beta-D-glucans.</text>
        <dbReference type="EC" id="3.2.1.39"/>
    </reaction>
</comment>
<dbReference type="Gene3D" id="2.60.120.200">
    <property type="match status" value="1"/>
</dbReference>
<feature type="domain" description="Cell wall protein YJL171C/Tos1 C-terminal" evidence="9">
    <location>
        <begin position="110"/>
        <end position="328"/>
    </location>
</feature>
<dbReference type="InterPro" id="IPR018805">
    <property type="entry name" value="YJL171C/Tos1_C"/>
</dbReference>
<evidence type="ECO:0000256" key="2">
    <source>
        <dbReference type="ARBA" id="ARBA00006055"/>
    </source>
</evidence>
<feature type="domain" description="Cell wall protein YJL171C/Tos1 N-terminal" evidence="10">
    <location>
        <begin position="35"/>
        <end position="103"/>
    </location>
</feature>
<keyword evidence="7" id="KW-0961">Cell wall biogenesis/degradation</keyword>
<gene>
    <name evidence="11" type="ORF">OBBRIDRAFT_308016</name>
</gene>
<name>A0A8E2J2V8_9APHY</name>
<evidence type="ECO:0000259" key="9">
    <source>
        <dbReference type="Pfam" id="PF10287"/>
    </source>
</evidence>
<evidence type="ECO:0000259" key="10">
    <source>
        <dbReference type="Pfam" id="PF10290"/>
    </source>
</evidence>
<dbReference type="InterPro" id="IPR018807">
    <property type="entry name" value="YJL171C/Tos1_N"/>
</dbReference>
<dbReference type="AlphaFoldDB" id="A0A8E2J2V8"/>
<dbReference type="OrthoDB" id="118256at2759"/>
<proteinExistence type="inferred from homology"/>
<evidence type="ECO:0000256" key="1">
    <source>
        <dbReference type="ARBA" id="ARBA00000382"/>
    </source>
</evidence>